<feature type="compositionally biased region" description="Basic residues" evidence="1">
    <location>
        <begin position="174"/>
        <end position="184"/>
    </location>
</feature>
<feature type="compositionally biased region" description="Basic residues" evidence="1">
    <location>
        <begin position="27"/>
        <end position="41"/>
    </location>
</feature>
<accession>A0A8U0SJT0</accession>
<evidence type="ECO:0000256" key="1">
    <source>
        <dbReference type="SAM" id="MobiDB-lite"/>
    </source>
</evidence>
<feature type="compositionally biased region" description="Low complexity" evidence="1">
    <location>
        <begin position="404"/>
        <end position="419"/>
    </location>
</feature>
<dbReference type="GeneID" id="101687512"/>
<keyword evidence="3" id="KW-0176">Collagen</keyword>
<dbReference type="GO" id="GO:0005581">
    <property type="term" value="C:collagen trimer"/>
    <property type="evidence" value="ECO:0007669"/>
    <property type="project" value="UniProtKB-KW"/>
</dbReference>
<dbReference type="AlphaFoldDB" id="A0A8U0SJT0"/>
<feature type="compositionally biased region" description="Low complexity" evidence="1">
    <location>
        <begin position="524"/>
        <end position="540"/>
    </location>
</feature>
<gene>
    <name evidence="3" type="primary">LOC101687512</name>
</gene>
<reference evidence="3" key="1">
    <citation type="submission" date="2025-08" db="UniProtKB">
        <authorList>
            <consortium name="RefSeq"/>
        </authorList>
    </citation>
    <scope>IDENTIFICATION</scope>
    <source>
        <tissue evidence="3">Brain</tissue>
    </source>
</reference>
<proteinExistence type="predicted"/>
<dbReference type="Proteomes" id="UP000000715">
    <property type="component" value="Unplaced"/>
</dbReference>
<protein>
    <submittedName>
        <fullName evidence="3">Collagen alpha-1(I) chain</fullName>
    </submittedName>
</protein>
<organism evidence="2 3">
    <name type="scientific">Mustela putorius furo</name>
    <name type="common">European domestic ferret</name>
    <name type="synonym">Mustela furo</name>
    <dbReference type="NCBI Taxonomy" id="9669"/>
    <lineage>
        <taxon>Eukaryota</taxon>
        <taxon>Metazoa</taxon>
        <taxon>Chordata</taxon>
        <taxon>Craniata</taxon>
        <taxon>Vertebrata</taxon>
        <taxon>Euteleostomi</taxon>
        <taxon>Mammalia</taxon>
        <taxon>Eutheria</taxon>
        <taxon>Laurasiatheria</taxon>
        <taxon>Carnivora</taxon>
        <taxon>Caniformia</taxon>
        <taxon>Musteloidea</taxon>
        <taxon>Mustelidae</taxon>
        <taxon>Mustelinae</taxon>
        <taxon>Mustela</taxon>
    </lineage>
</organism>
<feature type="compositionally biased region" description="Basic residues" evidence="1">
    <location>
        <begin position="480"/>
        <end position="490"/>
    </location>
</feature>
<feature type="region of interest" description="Disordered" evidence="1">
    <location>
        <begin position="1"/>
        <end position="72"/>
    </location>
</feature>
<feature type="compositionally biased region" description="Gly residues" evidence="1">
    <location>
        <begin position="541"/>
        <end position="561"/>
    </location>
</feature>
<name>A0A8U0SJT0_MUSPF</name>
<feature type="region of interest" description="Disordered" evidence="1">
    <location>
        <begin position="161"/>
        <end position="620"/>
    </location>
</feature>
<evidence type="ECO:0000313" key="2">
    <source>
        <dbReference type="Proteomes" id="UP000000715"/>
    </source>
</evidence>
<feature type="compositionally biased region" description="Low complexity" evidence="1">
    <location>
        <begin position="299"/>
        <end position="310"/>
    </location>
</feature>
<evidence type="ECO:0000313" key="3">
    <source>
        <dbReference type="RefSeq" id="XP_044944103.1"/>
    </source>
</evidence>
<dbReference type="RefSeq" id="XP_044944103.1">
    <property type="nucleotide sequence ID" value="XM_045088168.1"/>
</dbReference>
<keyword evidence="2" id="KW-1185">Reference proteome</keyword>
<feature type="compositionally biased region" description="Low complexity" evidence="1">
    <location>
        <begin position="224"/>
        <end position="233"/>
    </location>
</feature>
<feature type="compositionally biased region" description="Pro residues" evidence="1">
    <location>
        <begin position="311"/>
        <end position="323"/>
    </location>
</feature>
<feature type="compositionally biased region" description="Low complexity" evidence="1">
    <location>
        <begin position="498"/>
        <end position="511"/>
    </location>
</feature>
<sequence length="620" mass="65011">MAPEGGSHSPARLRSQHMRGHCCGTYKRTRSSPTHGHRSRKGFTQPCAKAWRPRTNPPCRHDGPQPGQGKAVADSDLAGALGQPPAPPAWTKASFLHYFPLWFGDLLVPALLPSGNQACRTQNTAVVVVTCPFSPVWGPSQQGLHLPLPKGDAENVPRTGYQLTLKKPSGAKKQLPRKPQRMKSTRLGALTRSGSGFHSPAGPRAQVGGGRGALPGHGRDRAARAPPARGPDASQPETDHFQPQAPAHVTLQASRAPPEGQPRAGRRARSTLGIRGGEAAPPAGPSGSGSRGPRPPRPAGQRRGARSTRAPTPPPGPAAPQHPVPSDSGASAPRPRTCDEPAPPRPRPERLPRRRGLRPRGTAGPERPPRAGTKGGWGGRARGHPLWVDGEGPGGRRRRRRARTLPGRRAASPGRARAPGGRGRPRTESARRERPRTRKTQRGGGGTRRAAHASAEAQRGAERATPGARRGYGEREGPHRARVGWRVRAGHGREAGRAARPPRAFGPRYAGAGLGPGPPPPSPGGAARLAAPGNLPCGRAPGPGRGGTPGAPENPGGGGATRGPRPRRCPGGGEGRDGARGGRRGARRDNAYPSIAHGGDPQGTEWRRRNSRNRPNGSEL</sequence>